<dbReference type="InterPro" id="IPR003362">
    <property type="entry name" value="Bact_transf"/>
</dbReference>
<dbReference type="EMBL" id="UINC01192915">
    <property type="protein sequence ID" value="SVE08282.1"/>
    <property type="molecule type" value="Genomic_DNA"/>
</dbReference>
<evidence type="ECO:0000313" key="3">
    <source>
        <dbReference type="EMBL" id="SVE08282.1"/>
    </source>
</evidence>
<evidence type="ECO:0000259" key="2">
    <source>
        <dbReference type="Pfam" id="PF02397"/>
    </source>
</evidence>
<feature type="transmembrane region" description="Helical" evidence="1">
    <location>
        <begin position="12"/>
        <end position="33"/>
    </location>
</feature>
<accession>A0A383AKJ1</accession>
<feature type="domain" description="Bacterial sugar transferase" evidence="2">
    <location>
        <begin position="7"/>
        <end position="191"/>
    </location>
</feature>
<gene>
    <name evidence="3" type="ORF">METZ01_LOCUS461136</name>
</gene>
<dbReference type="PANTHER" id="PTHR30576">
    <property type="entry name" value="COLANIC BIOSYNTHESIS UDP-GLUCOSE LIPID CARRIER TRANSFERASE"/>
    <property type="match status" value="1"/>
</dbReference>
<keyword evidence="1" id="KW-0472">Membrane</keyword>
<sequence length="200" mass="23193">MIMKSYKTLFDLIILTCSHVVLAPIFIILWIFIPTAIWLEDRGPVFYTQNRLGKNGKLFKLYKFRSMIPEAERETGAILAADNDLRVTKVGKFIRERALDELPQVINLWKGDLSLVGPRPERPELMQDIVGVLPEYVERLTVKPGLTGVAQVYGRYATKPRHKLMYDRIYIREMAPLLDIKLLMHSVVLTLKAKWQQVQR</sequence>
<protein>
    <recommendedName>
        <fullName evidence="2">Bacterial sugar transferase domain-containing protein</fullName>
    </recommendedName>
</protein>
<dbReference type="Pfam" id="PF02397">
    <property type="entry name" value="Bac_transf"/>
    <property type="match status" value="1"/>
</dbReference>
<dbReference type="PANTHER" id="PTHR30576:SF0">
    <property type="entry name" value="UNDECAPRENYL-PHOSPHATE N-ACETYLGALACTOSAMINYL 1-PHOSPHATE TRANSFERASE-RELATED"/>
    <property type="match status" value="1"/>
</dbReference>
<dbReference type="GO" id="GO:0016780">
    <property type="term" value="F:phosphotransferase activity, for other substituted phosphate groups"/>
    <property type="evidence" value="ECO:0007669"/>
    <property type="project" value="TreeGrafter"/>
</dbReference>
<proteinExistence type="predicted"/>
<name>A0A383AKJ1_9ZZZZ</name>
<dbReference type="AlphaFoldDB" id="A0A383AKJ1"/>
<keyword evidence="1" id="KW-0812">Transmembrane</keyword>
<organism evidence="3">
    <name type="scientific">marine metagenome</name>
    <dbReference type="NCBI Taxonomy" id="408172"/>
    <lineage>
        <taxon>unclassified sequences</taxon>
        <taxon>metagenomes</taxon>
        <taxon>ecological metagenomes</taxon>
    </lineage>
</organism>
<keyword evidence="1" id="KW-1133">Transmembrane helix</keyword>
<evidence type="ECO:0000256" key="1">
    <source>
        <dbReference type="SAM" id="Phobius"/>
    </source>
</evidence>
<reference evidence="3" key="1">
    <citation type="submission" date="2018-05" db="EMBL/GenBank/DDBJ databases">
        <authorList>
            <person name="Lanie J.A."/>
            <person name="Ng W.-L."/>
            <person name="Kazmierczak K.M."/>
            <person name="Andrzejewski T.M."/>
            <person name="Davidsen T.M."/>
            <person name="Wayne K.J."/>
            <person name="Tettelin H."/>
            <person name="Glass J.I."/>
            <person name="Rusch D."/>
            <person name="Podicherti R."/>
            <person name="Tsui H.-C.T."/>
            <person name="Winkler M.E."/>
        </authorList>
    </citation>
    <scope>NUCLEOTIDE SEQUENCE</scope>
</reference>